<evidence type="ECO:0000259" key="1">
    <source>
        <dbReference type="Pfam" id="PF07734"/>
    </source>
</evidence>
<dbReference type="Gramene" id="CDX78162">
    <property type="protein sequence ID" value="CDX78162"/>
    <property type="gene ID" value="GSBRNA2T00129466001"/>
</dbReference>
<dbReference type="Pfam" id="PF07734">
    <property type="entry name" value="FBA_1"/>
    <property type="match status" value="1"/>
</dbReference>
<feature type="domain" description="F-box associated beta-propeller type 1" evidence="1">
    <location>
        <begin position="14"/>
        <end position="85"/>
    </location>
</feature>
<gene>
    <name evidence="2" type="ORF">DARMORV10_A09P46300.1</name>
</gene>
<accession>A0A816PDA5</accession>
<dbReference type="EMBL" id="HG994363">
    <property type="protein sequence ID" value="CAF2047213.1"/>
    <property type="molecule type" value="Genomic_DNA"/>
</dbReference>
<proteinExistence type="predicted"/>
<protein>
    <submittedName>
        <fullName evidence="2">(rape) hypothetical protein</fullName>
    </submittedName>
</protein>
<reference evidence="2" key="1">
    <citation type="submission" date="2021-01" db="EMBL/GenBank/DDBJ databases">
        <authorList>
            <consortium name="Genoscope - CEA"/>
            <person name="William W."/>
        </authorList>
    </citation>
    <scope>NUCLEOTIDE SEQUENCE</scope>
</reference>
<sequence>MEHFFKINLEAIPRTHRFQARSFFIDEEKKRVVFFSNGSEYYNAAYIIGENGFFKTVDLGRTDTPHYFFGPFVCSNSYVPSLVQIKQKEREEE</sequence>
<dbReference type="AlphaFoldDB" id="A0A816PDA5"/>
<dbReference type="InterPro" id="IPR006527">
    <property type="entry name" value="F-box-assoc_dom_typ1"/>
</dbReference>
<organism evidence="2">
    <name type="scientific">Brassica napus</name>
    <name type="common">Rape</name>
    <dbReference type="NCBI Taxonomy" id="3708"/>
    <lineage>
        <taxon>Eukaryota</taxon>
        <taxon>Viridiplantae</taxon>
        <taxon>Streptophyta</taxon>
        <taxon>Embryophyta</taxon>
        <taxon>Tracheophyta</taxon>
        <taxon>Spermatophyta</taxon>
        <taxon>Magnoliopsida</taxon>
        <taxon>eudicotyledons</taxon>
        <taxon>Gunneridae</taxon>
        <taxon>Pentapetalae</taxon>
        <taxon>rosids</taxon>
        <taxon>malvids</taxon>
        <taxon>Brassicales</taxon>
        <taxon>Brassicaceae</taxon>
        <taxon>Brassiceae</taxon>
        <taxon>Brassica</taxon>
    </lineage>
</organism>
<dbReference type="Proteomes" id="UP001295469">
    <property type="component" value="Chromosome A09"/>
</dbReference>
<evidence type="ECO:0000313" key="2">
    <source>
        <dbReference type="EMBL" id="CAF2047213.1"/>
    </source>
</evidence>
<name>A0A816PDA5_BRANA</name>